<reference evidence="1" key="1">
    <citation type="journal article" date="2022" name="Front. Genet.">
        <title>Chromosome-Scale Assembly of the Dendrobium nobile Genome Provides Insights Into the Molecular Mechanism of the Biosynthesis of the Medicinal Active Ingredient of Dendrobium.</title>
        <authorList>
            <person name="Xu Q."/>
            <person name="Niu S.-C."/>
            <person name="Li K.-L."/>
            <person name="Zheng P.-J."/>
            <person name="Zhang X.-J."/>
            <person name="Jia Y."/>
            <person name="Liu Y."/>
            <person name="Niu Y.-X."/>
            <person name="Yu L.-H."/>
            <person name="Chen D.-F."/>
            <person name="Zhang G.-Q."/>
        </authorList>
    </citation>
    <scope>NUCLEOTIDE SEQUENCE</scope>
    <source>
        <tissue evidence="1">Leaf</tissue>
    </source>
</reference>
<dbReference type="Proteomes" id="UP000829196">
    <property type="component" value="Unassembled WGS sequence"/>
</dbReference>
<gene>
    <name evidence="1" type="ORF">KFK09_009637</name>
</gene>
<dbReference type="AlphaFoldDB" id="A0A8T3BKB4"/>
<evidence type="ECO:0000313" key="1">
    <source>
        <dbReference type="EMBL" id="KAI0513608.1"/>
    </source>
</evidence>
<comment type="caution">
    <text evidence="1">The sequence shown here is derived from an EMBL/GenBank/DDBJ whole genome shotgun (WGS) entry which is preliminary data.</text>
</comment>
<evidence type="ECO:0000313" key="2">
    <source>
        <dbReference type="Proteomes" id="UP000829196"/>
    </source>
</evidence>
<sequence>MMLLLMELIDSVQSSTSSSLDIFKRQSWSSLQHIGDDLEWLLLLLNGARIREILESLQRDLKISELFVQVLGKLSELSLLSRVIV</sequence>
<accession>A0A8T3BKB4</accession>
<organism evidence="1 2">
    <name type="scientific">Dendrobium nobile</name>
    <name type="common">Orchid</name>
    <dbReference type="NCBI Taxonomy" id="94219"/>
    <lineage>
        <taxon>Eukaryota</taxon>
        <taxon>Viridiplantae</taxon>
        <taxon>Streptophyta</taxon>
        <taxon>Embryophyta</taxon>
        <taxon>Tracheophyta</taxon>
        <taxon>Spermatophyta</taxon>
        <taxon>Magnoliopsida</taxon>
        <taxon>Liliopsida</taxon>
        <taxon>Asparagales</taxon>
        <taxon>Orchidaceae</taxon>
        <taxon>Epidendroideae</taxon>
        <taxon>Malaxideae</taxon>
        <taxon>Dendrobiinae</taxon>
        <taxon>Dendrobium</taxon>
    </lineage>
</organism>
<dbReference type="EMBL" id="JAGYWB010000008">
    <property type="protein sequence ID" value="KAI0513608.1"/>
    <property type="molecule type" value="Genomic_DNA"/>
</dbReference>
<proteinExistence type="predicted"/>
<protein>
    <submittedName>
        <fullName evidence="1">Uncharacterized protein</fullName>
    </submittedName>
</protein>
<keyword evidence="2" id="KW-1185">Reference proteome</keyword>
<name>A0A8T3BKB4_DENNO</name>